<reference evidence="3" key="1">
    <citation type="submission" date="2022-11" db="UniProtKB">
        <authorList>
            <consortium name="WormBaseParasite"/>
        </authorList>
    </citation>
    <scope>IDENTIFICATION</scope>
</reference>
<proteinExistence type="predicted"/>
<evidence type="ECO:0000313" key="3">
    <source>
        <dbReference type="WBParaSite" id="Minc3s00409g11828"/>
    </source>
</evidence>
<evidence type="ECO:0000256" key="1">
    <source>
        <dbReference type="SAM" id="Phobius"/>
    </source>
</evidence>
<dbReference type="WBParaSite" id="Minc3s00409g11828">
    <property type="protein sequence ID" value="Minc3s00409g11828"/>
    <property type="gene ID" value="Minc3s00409g11828"/>
</dbReference>
<keyword evidence="1" id="KW-0472">Membrane</keyword>
<keyword evidence="2" id="KW-1185">Reference proteome</keyword>
<keyword evidence="1" id="KW-1133">Transmembrane helix</keyword>
<keyword evidence="1" id="KW-0812">Transmembrane</keyword>
<name>A0A914LCP2_MELIC</name>
<dbReference type="AlphaFoldDB" id="A0A914LCP2"/>
<protein>
    <submittedName>
        <fullName evidence="3">ABC transporter permease</fullName>
    </submittedName>
</protein>
<accession>A0A914LCP2</accession>
<feature type="transmembrane region" description="Helical" evidence="1">
    <location>
        <begin position="20"/>
        <end position="42"/>
    </location>
</feature>
<evidence type="ECO:0000313" key="2">
    <source>
        <dbReference type="Proteomes" id="UP000887563"/>
    </source>
</evidence>
<organism evidence="2 3">
    <name type="scientific">Meloidogyne incognita</name>
    <name type="common">Southern root-knot nematode worm</name>
    <name type="synonym">Oxyuris incognita</name>
    <dbReference type="NCBI Taxonomy" id="6306"/>
    <lineage>
        <taxon>Eukaryota</taxon>
        <taxon>Metazoa</taxon>
        <taxon>Ecdysozoa</taxon>
        <taxon>Nematoda</taxon>
        <taxon>Chromadorea</taxon>
        <taxon>Rhabditida</taxon>
        <taxon>Tylenchina</taxon>
        <taxon>Tylenchomorpha</taxon>
        <taxon>Tylenchoidea</taxon>
        <taxon>Meloidogynidae</taxon>
        <taxon>Meloidogyninae</taxon>
        <taxon>Meloidogyne</taxon>
        <taxon>Meloidogyne incognita group</taxon>
    </lineage>
</organism>
<dbReference type="Proteomes" id="UP000887563">
    <property type="component" value="Unplaced"/>
</dbReference>
<sequence>MIYESLSLAIRLRMIWRAEYLALFGAGHGLKSVLIGIFDAFWHESQFAAICSMSLLMPGQ</sequence>